<feature type="domain" description="Cas12f1-like TNB" evidence="7">
    <location>
        <begin position="296"/>
        <end position="360"/>
    </location>
</feature>
<dbReference type="PANTHER" id="PTHR30405:SF25">
    <property type="entry name" value="RNA-GUIDED DNA ENDONUCLEASE INSQ-RELATED"/>
    <property type="match status" value="1"/>
</dbReference>
<evidence type="ECO:0000259" key="6">
    <source>
        <dbReference type="Pfam" id="PF01385"/>
    </source>
</evidence>
<dbReference type="InterPro" id="IPR051399">
    <property type="entry name" value="RNA-guided_DNA_endo/Transpos"/>
</dbReference>
<dbReference type="InterPro" id="IPR010095">
    <property type="entry name" value="Cas12f1-like_TNB"/>
</dbReference>
<protein>
    <submittedName>
        <fullName evidence="8">Transposase</fullName>
    </submittedName>
</protein>
<dbReference type="PATRIC" id="fig|449447.4.peg.212"/>
<gene>
    <name evidence="8" type="ordered locus">MAE_02300</name>
</gene>
<dbReference type="GO" id="GO:0006310">
    <property type="term" value="P:DNA recombination"/>
    <property type="evidence" value="ECO:0007669"/>
    <property type="project" value="UniProtKB-KW"/>
</dbReference>
<keyword evidence="9" id="KW-1185">Reference proteome</keyword>
<comment type="similarity">
    <text evidence="1">In the C-terminal section; belongs to the transposase 35 family.</text>
</comment>
<dbReference type="NCBIfam" id="TIGR01766">
    <property type="entry name" value="IS200/IS605 family accessory protein TnpB-like domain"/>
    <property type="match status" value="1"/>
</dbReference>
<sequence length="393" mass="44809">MRVIEFKLKTNSHQKIAIQEAIRVGQFIRNKCLRFWMDSTKEDQVNYGTLCKLTTELANSSEFSFVGKLNSMARQASAERAWFSISRFYDNCQRGLAKKGYPKFKKFSRSVEYKTSGWKLTEDKKFIHITDKTGIGKLKLIGTFNREILDKSTIKRVRLIKRADGFYCQFVLDIERVETFDSTGKEVGIDLGLNHFLTDSNGDKIDNPRFLRKSEKRLKKAQRKLSKKKKGSQKRLKQKSKVARLHLKVSRQRKDFAVKTAKALIQSNDLVVYEDLKVSNMVKNPKLAKSISDASWSMFTDWLDYFGKIHGKFVVAVNPQYTSQQCSSCGNIVKKTLSVRTHVCSCGCVLDRDENAAINILARANTVGRTEIQALGQTTHCLLSESLVDQVTG</sequence>
<keyword evidence="5" id="KW-0233">DNA recombination</keyword>
<dbReference type="AlphaFoldDB" id="B0JM35"/>
<evidence type="ECO:0000256" key="4">
    <source>
        <dbReference type="ARBA" id="ARBA00023125"/>
    </source>
</evidence>
<feature type="domain" description="Probable transposase IS891/IS1136/IS1341" evidence="6">
    <location>
        <begin position="170"/>
        <end position="284"/>
    </location>
</feature>
<dbReference type="EnsemblBacteria" id="BAG00052">
    <property type="protein sequence ID" value="BAG00052"/>
    <property type="gene ID" value="MAE_02300"/>
</dbReference>
<dbReference type="PANTHER" id="PTHR30405">
    <property type="entry name" value="TRANSPOSASE"/>
    <property type="match status" value="1"/>
</dbReference>
<dbReference type="InterPro" id="IPR001959">
    <property type="entry name" value="Transposase"/>
</dbReference>
<evidence type="ECO:0000313" key="9">
    <source>
        <dbReference type="Proteomes" id="UP000001510"/>
    </source>
</evidence>
<dbReference type="BioCyc" id="MAER449447:MAE_RS01040-MONOMER"/>
<comment type="similarity">
    <text evidence="2">In the N-terminal section; belongs to the transposase 2 family.</text>
</comment>
<evidence type="ECO:0000256" key="2">
    <source>
        <dbReference type="ARBA" id="ARBA00011044"/>
    </source>
</evidence>
<dbReference type="HOGENOM" id="CLU_032903_1_1_3"/>
<organism evidence="8 9">
    <name type="scientific">Microcystis aeruginosa (strain NIES-843 / IAM M-2473)</name>
    <dbReference type="NCBI Taxonomy" id="449447"/>
    <lineage>
        <taxon>Bacteria</taxon>
        <taxon>Bacillati</taxon>
        <taxon>Cyanobacteriota</taxon>
        <taxon>Cyanophyceae</taxon>
        <taxon>Oscillatoriophycideae</taxon>
        <taxon>Chroococcales</taxon>
        <taxon>Microcystaceae</taxon>
        <taxon>Microcystis</taxon>
    </lineage>
</organism>
<accession>B0JM35</accession>
<keyword evidence="4" id="KW-0238">DNA-binding</keyword>
<dbReference type="KEGG" id="mar:MAE_02300"/>
<dbReference type="GO" id="GO:0032196">
    <property type="term" value="P:transposition"/>
    <property type="evidence" value="ECO:0007669"/>
    <property type="project" value="UniProtKB-KW"/>
</dbReference>
<dbReference type="PaxDb" id="449447-MAE_02300"/>
<dbReference type="NCBIfam" id="NF040570">
    <property type="entry name" value="guided_TnpB"/>
    <property type="match status" value="1"/>
</dbReference>
<proteinExistence type="inferred from homology"/>
<dbReference type="RefSeq" id="WP_012263940.1">
    <property type="nucleotide sequence ID" value="NC_010296.1"/>
</dbReference>
<dbReference type="GO" id="GO:0003677">
    <property type="term" value="F:DNA binding"/>
    <property type="evidence" value="ECO:0007669"/>
    <property type="project" value="UniProtKB-KW"/>
</dbReference>
<dbReference type="eggNOG" id="COG0675">
    <property type="taxonomic scope" value="Bacteria"/>
</dbReference>
<evidence type="ECO:0000256" key="3">
    <source>
        <dbReference type="ARBA" id="ARBA00022578"/>
    </source>
</evidence>
<name>B0JM35_MICAN</name>
<reference evidence="8 9" key="1">
    <citation type="journal article" date="2007" name="DNA Res.">
        <title>Complete genomic structure of the bloom-forming toxic cyanobacterium Microcystis aeruginosa NIES-843.</title>
        <authorList>
            <person name="Kaneko T."/>
            <person name="Nakajima N."/>
            <person name="Okamoto S."/>
            <person name="Suzuki I."/>
            <person name="Tanabe Y."/>
            <person name="Tamaoki M."/>
            <person name="Nakamura Y."/>
            <person name="Kasai F."/>
            <person name="Watanabe A."/>
            <person name="Kawashima K."/>
            <person name="Kishida Y."/>
            <person name="Ono A."/>
            <person name="Shimizu Y."/>
            <person name="Takahashi C."/>
            <person name="Minami C."/>
            <person name="Fujishiro T."/>
            <person name="Kohara M."/>
            <person name="Katoh M."/>
            <person name="Nakazaki N."/>
            <person name="Nakayama S."/>
            <person name="Yamada M."/>
            <person name="Tabata S."/>
            <person name="Watanabe M.M."/>
        </authorList>
    </citation>
    <scope>NUCLEOTIDE SEQUENCE [LARGE SCALE GENOMIC DNA]</scope>
    <source>
        <strain evidence="9">NIES-843 / IAM M-247</strain>
    </source>
</reference>
<evidence type="ECO:0000313" key="8">
    <source>
        <dbReference type="EMBL" id="BAG00052.1"/>
    </source>
</evidence>
<keyword evidence="3" id="KW-0815">Transposition</keyword>
<dbReference type="Proteomes" id="UP000001510">
    <property type="component" value="Chromosome"/>
</dbReference>
<evidence type="ECO:0000259" key="7">
    <source>
        <dbReference type="Pfam" id="PF07282"/>
    </source>
</evidence>
<dbReference type="Pfam" id="PF07282">
    <property type="entry name" value="Cas12f1-like_TNB"/>
    <property type="match status" value="1"/>
</dbReference>
<dbReference type="STRING" id="449447.MAE_02300"/>
<dbReference type="Pfam" id="PF01385">
    <property type="entry name" value="OrfB_IS605"/>
    <property type="match status" value="1"/>
</dbReference>
<evidence type="ECO:0000256" key="5">
    <source>
        <dbReference type="ARBA" id="ARBA00023172"/>
    </source>
</evidence>
<evidence type="ECO:0000256" key="1">
    <source>
        <dbReference type="ARBA" id="ARBA00008761"/>
    </source>
</evidence>
<dbReference type="EMBL" id="AP009552">
    <property type="protein sequence ID" value="BAG00052.1"/>
    <property type="molecule type" value="Genomic_DNA"/>
</dbReference>